<sequence length="192" mass="21337">MSDSSNVLCLKTEPKPYGVQVEWTWPDGSHWFSRVELQYVREKSIPVVKVIEWPVTGLFISGLKVGEKIHVRMRGLDKEGNGPRWKVSDWIEGVASELQSTIDEVLDSIRKSDVFKILSGQTFINDTLPEGAVVNNASINGVSLKGACHFTTACDLCLMETAITERINQAVNDAIANALRPGDVLYAFRTRT</sequence>
<proteinExistence type="predicted"/>
<dbReference type="EMBL" id="JAWJAC010000015">
    <property type="protein sequence ID" value="MDV2864970.1"/>
    <property type="molecule type" value="Genomic_DNA"/>
</dbReference>
<gene>
    <name evidence="1" type="ORF">R0H02_21200</name>
</gene>
<accession>A0AB35RWG6</accession>
<dbReference type="Proteomes" id="UP001286589">
    <property type="component" value="Unassembled WGS sequence"/>
</dbReference>
<dbReference type="RefSeq" id="WP_317101632.1">
    <property type="nucleotide sequence ID" value="NZ_JAWJAC010000015.1"/>
</dbReference>
<dbReference type="AlphaFoldDB" id="A0AB35RWG6"/>
<keyword evidence="2" id="KW-1185">Reference proteome</keyword>
<evidence type="ECO:0000313" key="1">
    <source>
        <dbReference type="EMBL" id="MDV2864970.1"/>
    </source>
</evidence>
<evidence type="ECO:0000313" key="2">
    <source>
        <dbReference type="Proteomes" id="UP001286589"/>
    </source>
</evidence>
<reference evidence="1 2" key="1">
    <citation type="submission" date="2023-10" db="EMBL/GenBank/DDBJ databases">
        <title>Phytobacter spp. The emergence of a new genus of hospital-origin enterobacteria encoding carbapenemases in Argentina.</title>
        <authorList>
            <person name="Vay C."/>
            <person name="Almuzara M."/>
            <person name="Traglia G.M."/>
            <person name="Campos J."/>
        </authorList>
    </citation>
    <scope>NUCLEOTIDE SEQUENCE [LARGE SCALE GENOMIC DNA]</scope>
    <source>
        <strain evidence="1 2">CVMA36</strain>
    </source>
</reference>
<organism evidence="1 2">
    <name type="scientific">Phytobacter ursingii</name>
    <dbReference type="NCBI Taxonomy" id="1972431"/>
    <lineage>
        <taxon>Bacteria</taxon>
        <taxon>Pseudomonadati</taxon>
        <taxon>Pseudomonadota</taxon>
        <taxon>Gammaproteobacteria</taxon>
        <taxon>Enterobacterales</taxon>
        <taxon>Enterobacteriaceae</taxon>
        <taxon>Phytobacter</taxon>
    </lineage>
</organism>
<protein>
    <submittedName>
        <fullName evidence="1">Uncharacterized protein</fullName>
    </submittedName>
</protein>
<name>A0AB35RWG6_9ENTR</name>
<comment type="caution">
    <text evidence="1">The sequence shown here is derived from an EMBL/GenBank/DDBJ whole genome shotgun (WGS) entry which is preliminary data.</text>
</comment>